<evidence type="ECO:0000313" key="11">
    <source>
        <dbReference type="EMBL" id="CAD5221464.1"/>
    </source>
</evidence>
<keyword evidence="6 8" id="KW-0067">ATP-binding</keyword>
<dbReference type="EMBL" id="CAJFCV020000003">
    <property type="protein sequence ID" value="CAG9108489.1"/>
    <property type="molecule type" value="Genomic_DNA"/>
</dbReference>
<dbReference type="GO" id="GO:0005524">
    <property type="term" value="F:ATP binding"/>
    <property type="evidence" value="ECO:0007669"/>
    <property type="project" value="UniProtKB-UniRule"/>
</dbReference>
<dbReference type="Proteomes" id="UP000582659">
    <property type="component" value="Unassembled WGS sequence"/>
</dbReference>
<dbReference type="PANTHER" id="PTHR24056">
    <property type="entry name" value="CELL DIVISION PROTEIN KINASE"/>
    <property type="match status" value="1"/>
</dbReference>
<name>A0A811L252_BURXY</name>
<dbReference type="Gene3D" id="3.30.200.20">
    <property type="entry name" value="Phosphorylase Kinase, domain 1"/>
    <property type="match status" value="1"/>
</dbReference>
<dbReference type="AlphaFoldDB" id="A0A811L252"/>
<dbReference type="OrthoDB" id="1732493at2759"/>
<keyword evidence="12" id="KW-1185">Reference proteome</keyword>
<dbReference type="SUPFAM" id="SSF56112">
    <property type="entry name" value="Protein kinase-like (PK-like)"/>
    <property type="match status" value="1"/>
</dbReference>
<keyword evidence="4 8" id="KW-0547">Nucleotide-binding</keyword>
<dbReference type="GO" id="GO:0004693">
    <property type="term" value="F:cyclin-dependent protein serine/threonine kinase activity"/>
    <property type="evidence" value="ECO:0007669"/>
    <property type="project" value="TreeGrafter"/>
</dbReference>
<evidence type="ECO:0000256" key="6">
    <source>
        <dbReference type="ARBA" id="ARBA00022840"/>
    </source>
</evidence>
<proteinExistence type="inferred from homology"/>
<dbReference type="InterPro" id="IPR050108">
    <property type="entry name" value="CDK"/>
</dbReference>
<evidence type="ECO:0000313" key="12">
    <source>
        <dbReference type="Proteomes" id="UP000659654"/>
    </source>
</evidence>
<dbReference type="SMART" id="SM00220">
    <property type="entry name" value="S_TKc"/>
    <property type="match status" value="1"/>
</dbReference>
<evidence type="ECO:0000256" key="1">
    <source>
        <dbReference type="ARBA" id="ARBA00006485"/>
    </source>
</evidence>
<protein>
    <recommendedName>
        <fullName evidence="7">Cell division protein kinase 5</fullName>
    </recommendedName>
</protein>
<dbReference type="InterPro" id="IPR008271">
    <property type="entry name" value="Ser/Thr_kinase_AS"/>
</dbReference>
<dbReference type="Pfam" id="PF00069">
    <property type="entry name" value="Pkinase"/>
    <property type="match status" value="1"/>
</dbReference>
<comment type="similarity">
    <text evidence="1">Belongs to the protein kinase superfamily. CMGC Ser/Thr protein kinase family. CDC2/CDKX subfamily.</text>
</comment>
<dbReference type="PROSITE" id="PS00107">
    <property type="entry name" value="PROTEIN_KINASE_ATP"/>
    <property type="match status" value="1"/>
</dbReference>
<dbReference type="InterPro" id="IPR017441">
    <property type="entry name" value="Protein_kinase_ATP_BS"/>
</dbReference>
<dbReference type="PROSITE" id="PS50011">
    <property type="entry name" value="PROTEIN_KINASE_DOM"/>
    <property type="match status" value="1"/>
</dbReference>
<comment type="caution">
    <text evidence="11">The sequence shown here is derived from an EMBL/GenBank/DDBJ whole genome shotgun (WGS) entry which is preliminary data.</text>
</comment>
<keyword evidence="5" id="KW-0418">Kinase</keyword>
<dbReference type="PANTHER" id="PTHR24056:SF46">
    <property type="entry name" value="CYCLIN-DEPENDENT KINASE 5"/>
    <property type="match status" value="1"/>
</dbReference>
<dbReference type="FunFam" id="3.30.200.20:FF:000042">
    <property type="entry name" value="Aurora kinase A"/>
    <property type="match status" value="1"/>
</dbReference>
<evidence type="ECO:0000256" key="9">
    <source>
        <dbReference type="RuleBase" id="RU000304"/>
    </source>
</evidence>
<dbReference type="EMBL" id="CAJFDI010000003">
    <property type="protein sequence ID" value="CAD5221464.1"/>
    <property type="molecule type" value="Genomic_DNA"/>
</dbReference>
<organism evidence="11 12">
    <name type="scientific">Bursaphelenchus xylophilus</name>
    <name type="common">Pinewood nematode worm</name>
    <name type="synonym">Aphelenchoides xylophilus</name>
    <dbReference type="NCBI Taxonomy" id="6326"/>
    <lineage>
        <taxon>Eukaryota</taxon>
        <taxon>Metazoa</taxon>
        <taxon>Ecdysozoa</taxon>
        <taxon>Nematoda</taxon>
        <taxon>Chromadorea</taxon>
        <taxon>Rhabditida</taxon>
        <taxon>Tylenchina</taxon>
        <taxon>Tylenchomorpha</taxon>
        <taxon>Aphelenchoidea</taxon>
        <taxon>Aphelenchoididae</taxon>
        <taxon>Bursaphelenchus</taxon>
    </lineage>
</organism>
<dbReference type="SMR" id="A0A811L252"/>
<keyword evidence="2 9" id="KW-0723">Serine/threonine-protein kinase</keyword>
<dbReference type="InterPro" id="IPR011009">
    <property type="entry name" value="Kinase-like_dom_sf"/>
</dbReference>
<dbReference type="Gene3D" id="1.10.510.10">
    <property type="entry name" value="Transferase(Phosphotransferase) domain 1"/>
    <property type="match status" value="3"/>
</dbReference>
<evidence type="ECO:0000259" key="10">
    <source>
        <dbReference type="PROSITE" id="PS50011"/>
    </source>
</evidence>
<gene>
    <name evidence="11" type="ORF">BXYJ_LOCUS6691</name>
</gene>
<evidence type="ECO:0000256" key="8">
    <source>
        <dbReference type="PROSITE-ProRule" id="PRU10141"/>
    </source>
</evidence>
<feature type="domain" description="Protein kinase" evidence="10">
    <location>
        <begin position="23"/>
        <end position="259"/>
    </location>
</feature>
<evidence type="ECO:0000256" key="5">
    <source>
        <dbReference type="ARBA" id="ARBA00022777"/>
    </source>
</evidence>
<dbReference type="InterPro" id="IPR000719">
    <property type="entry name" value="Prot_kinase_dom"/>
</dbReference>
<keyword evidence="3" id="KW-0808">Transferase</keyword>
<feature type="binding site" evidence="8">
    <location>
        <position position="52"/>
    </location>
    <ligand>
        <name>ATP</name>
        <dbReference type="ChEBI" id="CHEBI:30616"/>
    </ligand>
</feature>
<dbReference type="PROSITE" id="PS00108">
    <property type="entry name" value="PROTEIN_KINASE_ST"/>
    <property type="match status" value="1"/>
</dbReference>
<dbReference type="GO" id="GO:0005737">
    <property type="term" value="C:cytoplasm"/>
    <property type="evidence" value="ECO:0007669"/>
    <property type="project" value="TreeGrafter"/>
</dbReference>
<evidence type="ECO:0000256" key="4">
    <source>
        <dbReference type="ARBA" id="ARBA00022741"/>
    </source>
</evidence>
<dbReference type="Proteomes" id="UP000659654">
    <property type="component" value="Unassembled WGS sequence"/>
</dbReference>
<evidence type="ECO:0000256" key="3">
    <source>
        <dbReference type="ARBA" id="ARBA00022679"/>
    </source>
</evidence>
<evidence type="ECO:0000256" key="2">
    <source>
        <dbReference type="ARBA" id="ARBA00022527"/>
    </source>
</evidence>
<accession>A0A811L252</accession>
<evidence type="ECO:0000256" key="7">
    <source>
        <dbReference type="ARBA" id="ARBA00041295"/>
    </source>
</evidence>
<sequence length="260" mass="29605">MPEGIIVLPKDSELRYVRRMEDYDFHELIGEGTYGSVYRATHKRSKKSFAVKVMKLFEDDEGIPSAALREVALLKVLNHPNVMRLEEVQHDQESLFIVVEQCDIDLKKYFDTLEEPLSLTIVKDLTKQVLSGLLHCHLKQVLHRDLKPQNLLLNLNNMQVVTLWYRPPDILFGAKLYTSSVDIWSAGCIFAEIANTEYSWPGVTKLPDYKPIVPFSPSITLDEAVPRLDASGLSLLKKMLVCNPSERISAQSALEHPFLN</sequence>
<dbReference type="GO" id="GO:0005634">
    <property type="term" value="C:nucleus"/>
    <property type="evidence" value="ECO:0007669"/>
    <property type="project" value="TreeGrafter"/>
</dbReference>
<reference evidence="11" key="1">
    <citation type="submission" date="2020-09" db="EMBL/GenBank/DDBJ databases">
        <authorList>
            <person name="Kikuchi T."/>
        </authorList>
    </citation>
    <scope>NUCLEOTIDE SEQUENCE</scope>
    <source>
        <strain evidence="11">Ka4C1</strain>
    </source>
</reference>